<evidence type="ECO:0000313" key="4">
    <source>
        <dbReference type="EMBL" id="KIS24877.1"/>
    </source>
</evidence>
<feature type="coiled-coil region" evidence="2">
    <location>
        <begin position="94"/>
        <end position="184"/>
    </location>
</feature>
<evidence type="ECO:0000256" key="1">
    <source>
        <dbReference type="ARBA" id="ARBA00022612"/>
    </source>
</evidence>
<dbReference type="InterPro" id="IPR010090">
    <property type="entry name" value="Phage_tape_meas"/>
</dbReference>
<sequence>MASNVEKRITAKMVLDSSGFNSSLKGVNSELRNAQSQMKLASSGVQAFGKNSERLKSVQEALSKQVELHSKKVDIYSKAIEKTKSKLDDNIKVRDKLKKSLDDANKKYENAVKTYGKESEEAKKAKAEVDKLTEEHKKAEKAVESNAKKIQQYDTNLNKAQSQMTKAQGELKKVTEELNKQENKWVQAGKKLEDHSKKLKDTGKNITDVGKSITTKVSAPLAGLGIIAAKTTADYDDSMSQLKAITNSSTEDMRKMSDQAKDLGVKTRYSAKEAADSMVMLGQAGYRTTEIMNTMPAVLNLAQAGAIDLTESTDVLVSSMSQFGIKTENAAHVADVLSLGANKANLGVNDMAEALKYAGSMANTAGWSIEETASAIGLMSNYGIKGSQAGTALRGAISRLVKPSEASAEKMEALGIKVFDNNGKMKALGEVIDEVKKGTSELTEEQKMNALVTIFGQEAIAGINALMTEGGGSIRKYADELKKADGSAAKAAQTMEDNMGGAFRSLKSAMEGAAISIGSAAAPAIREITDKITELTRKFSALSPETQKNIVKFGAFAIATGPVIVGIGKIATGFGSILSVGSKVAGIIGKVTLATKGVEVASATAGATMATTGAKAGLLSTAFGGVKGAGGLAASGVVKLAGALGMSVPVLGIAAVGVAAVGFGAYKLHQNLKQDAVPAVDLFDKKLKTTKTTVDQYGHKTTVATTKLVNFTKETKKAVGAYMEIDKKASSALTSLVVNSDKFTKQAKDKVLKNFSDMSKKSSSLSNEQKNTMTTNFKKLVSDTGVLTKKNKDEIIKQYSAMVNGTKGLTKKQKEQTIKDFADTLNKSTAITKQQSSNLQQLYKDMGDKIKVGLDKKKAEELQSQQEFFSRSNVLTTTEEAKILQTTTTSWEEKKKTIDGLQNQINSIIQHAANNHRQITTDEAKTIDSLQKQMKENAVKTLSTSEVEQKAIMERLKNYNGRITAEQASDTIKNAEKQRQGAVDRANKQYDGTVKQIIKMRDESKVITKDQADKMLKEAERQRQGSISKANELKAGVVGQIKKMNSDTLKDIDTTDGHIMTKWEKLKSWFANNSIVRWIKSKTSGDPEPQKKWTGDRYFSGGLTYLHDAPGRNSNYELYDLPRGTRIFNHDASQDLVMQTAESVATKVANNVLKGFSGSNGINVVQNIYSPTPSPSEVARQTKNNLRELALSF</sequence>
<dbReference type="EMBL" id="JXSU01000007">
    <property type="protein sequence ID" value="KIS24877.1"/>
    <property type="molecule type" value="Genomic_DNA"/>
</dbReference>
<name>A0A0D1BY57_CLOBO</name>
<dbReference type="SUPFAM" id="SSF57997">
    <property type="entry name" value="Tropomyosin"/>
    <property type="match status" value="1"/>
</dbReference>
<dbReference type="AlphaFoldDB" id="A0A0D1BY57"/>
<dbReference type="HOGENOM" id="CLU_002005_2_1_9"/>
<gene>
    <name evidence="4" type="ORF">N495_15300</name>
</gene>
<feature type="domain" description="Phage tail tape measure protein" evidence="3">
    <location>
        <begin position="257"/>
        <end position="456"/>
    </location>
</feature>
<proteinExistence type="predicted"/>
<evidence type="ECO:0000313" key="5">
    <source>
        <dbReference type="Proteomes" id="UP000032250"/>
    </source>
</evidence>
<dbReference type="Gene3D" id="1.20.120.330">
    <property type="entry name" value="Nucleotidyltransferases domain 2"/>
    <property type="match status" value="1"/>
</dbReference>
<comment type="caution">
    <text evidence="4">The sequence shown here is derived from an EMBL/GenBank/DDBJ whole genome shotgun (WGS) entry which is preliminary data.</text>
</comment>
<dbReference type="OrthoDB" id="28713at2"/>
<dbReference type="PANTHER" id="PTHR37813">
    <property type="entry name" value="FELS-2 PROPHAGE PROTEIN"/>
    <property type="match status" value="1"/>
</dbReference>
<organism evidence="4 5">
    <name type="scientific">Clostridium botulinum B2 450</name>
    <dbReference type="NCBI Taxonomy" id="1379739"/>
    <lineage>
        <taxon>Bacteria</taxon>
        <taxon>Bacillati</taxon>
        <taxon>Bacillota</taxon>
        <taxon>Clostridia</taxon>
        <taxon>Eubacteriales</taxon>
        <taxon>Clostridiaceae</taxon>
        <taxon>Clostridium</taxon>
    </lineage>
</organism>
<dbReference type="PANTHER" id="PTHR37813:SF1">
    <property type="entry name" value="FELS-2 PROPHAGE PROTEIN"/>
    <property type="match status" value="1"/>
</dbReference>
<reference evidence="4 5" key="1">
    <citation type="submission" date="2014-06" db="EMBL/GenBank/DDBJ databases">
        <title>Genome characterization of distinct group I Clostridium botulinum lineages.</title>
        <authorList>
            <person name="Giordani F."/>
            <person name="Anselmo A."/>
            <person name="Fillo S."/>
            <person name="Palozzi A.M."/>
            <person name="Fortunato A."/>
            <person name="Gentile B."/>
            <person name="Ciammaruconi A."/>
            <person name="Anniballi F."/>
            <person name="De Medici D."/>
            <person name="Lista F."/>
        </authorList>
    </citation>
    <scope>NUCLEOTIDE SEQUENCE [LARGE SCALE GENOMIC DNA]</scope>
    <source>
        <strain evidence="4 5">B2 450</strain>
    </source>
</reference>
<dbReference type="Pfam" id="PF10145">
    <property type="entry name" value="PhageMin_Tail"/>
    <property type="match status" value="1"/>
</dbReference>
<dbReference type="RefSeq" id="WP_043032324.1">
    <property type="nucleotide sequence ID" value="NZ_JXSU01000007.1"/>
</dbReference>
<protein>
    <submittedName>
        <fullName evidence="4">Tail tape measure protein</fullName>
    </submittedName>
</protein>
<keyword evidence="2" id="KW-0175">Coiled coil</keyword>
<dbReference type="PATRIC" id="fig|1379739.3.peg.3454"/>
<evidence type="ECO:0000256" key="2">
    <source>
        <dbReference type="SAM" id="Coils"/>
    </source>
</evidence>
<keyword evidence="1" id="KW-1188">Viral release from host cell</keyword>
<dbReference type="Proteomes" id="UP000032250">
    <property type="component" value="Unassembled WGS sequence"/>
</dbReference>
<accession>A0A0D1BY57</accession>
<evidence type="ECO:0000259" key="3">
    <source>
        <dbReference type="Pfam" id="PF10145"/>
    </source>
</evidence>
<dbReference type="NCBIfam" id="TIGR01760">
    <property type="entry name" value="tape_meas_TP901"/>
    <property type="match status" value="1"/>
</dbReference>